<dbReference type="PANTHER" id="PTHR18901">
    <property type="entry name" value="2-DEOXYGLUCOSE-6-PHOSPHATE PHOSPHATASE 2"/>
    <property type="match status" value="1"/>
</dbReference>
<dbReference type="EMBL" id="BONY01000035">
    <property type="protein sequence ID" value="GIH07316.1"/>
    <property type="molecule type" value="Genomic_DNA"/>
</dbReference>
<dbReference type="Gene3D" id="3.40.50.1000">
    <property type="entry name" value="HAD superfamily/HAD-like"/>
    <property type="match status" value="1"/>
</dbReference>
<dbReference type="Proteomes" id="UP000612899">
    <property type="component" value="Unassembled WGS sequence"/>
</dbReference>
<dbReference type="NCBIfam" id="TIGR01509">
    <property type="entry name" value="HAD-SF-IA-v3"/>
    <property type="match status" value="1"/>
</dbReference>
<dbReference type="PRINTS" id="PR00413">
    <property type="entry name" value="HADHALOGNASE"/>
</dbReference>
<organism evidence="1 2">
    <name type="scientific">Rhizocola hellebori</name>
    <dbReference type="NCBI Taxonomy" id="1392758"/>
    <lineage>
        <taxon>Bacteria</taxon>
        <taxon>Bacillati</taxon>
        <taxon>Actinomycetota</taxon>
        <taxon>Actinomycetes</taxon>
        <taxon>Micromonosporales</taxon>
        <taxon>Micromonosporaceae</taxon>
        <taxon>Rhizocola</taxon>
    </lineage>
</organism>
<gene>
    <name evidence="1" type="ORF">Rhe02_53830</name>
</gene>
<dbReference type="AlphaFoldDB" id="A0A8J3VIQ9"/>
<sequence length="224" mass="23623">MPSSAIPKAVLFDMDGTLFDSEKLWDVAIFELAETYGAAVPDETRSAMVGTAMSSSMVLLHEGIGQPWRDPVFSSDWIHERVAQLFATSLVWRPGARELLTEVKAAGVATALVTATERRLVEIAMSWAGPGNFDVLVCGDEVDNTKPHPEPYLMAAKLLGVDIADCVAIEDSPTGVASASAAGARVLAIPHHVPLTEGPRVTLRDTLSGVTLADLAALAGSTVS</sequence>
<reference evidence="1" key="1">
    <citation type="submission" date="2021-01" db="EMBL/GenBank/DDBJ databases">
        <title>Whole genome shotgun sequence of Rhizocola hellebori NBRC 109834.</title>
        <authorList>
            <person name="Komaki H."/>
            <person name="Tamura T."/>
        </authorList>
    </citation>
    <scope>NUCLEOTIDE SEQUENCE</scope>
    <source>
        <strain evidence="1">NBRC 109834</strain>
    </source>
</reference>
<keyword evidence="2" id="KW-1185">Reference proteome</keyword>
<comment type="caution">
    <text evidence="1">The sequence shown here is derived from an EMBL/GenBank/DDBJ whole genome shotgun (WGS) entry which is preliminary data.</text>
</comment>
<dbReference type="Gene3D" id="1.10.150.240">
    <property type="entry name" value="Putative phosphatase, domain 2"/>
    <property type="match status" value="1"/>
</dbReference>
<dbReference type="SUPFAM" id="SSF56784">
    <property type="entry name" value="HAD-like"/>
    <property type="match status" value="1"/>
</dbReference>
<dbReference type="CDD" id="cd07505">
    <property type="entry name" value="HAD_BPGM-like"/>
    <property type="match status" value="1"/>
</dbReference>
<dbReference type="RefSeq" id="WP_203911103.1">
    <property type="nucleotide sequence ID" value="NZ_BONY01000035.1"/>
</dbReference>
<evidence type="ECO:0000313" key="1">
    <source>
        <dbReference type="EMBL" id="GIH07316.1"/>
    </source>
</evidence>
<dbReference type="Pfam" id="PF00702">
    <property type="entry name" value="Hydrolase"/>
    <property type="match status" value="1"/>
</dbReference>
<dbReference type="InterPro" id="IPR036412">
    <property type="entry name" value="HAD-like_sf"/>
</dbReference>
<dbReference type="InterPro" id="IPR006439">
    <property type="entry name" value="HAD-SF_hydro_IA"/>
</dbReference>
<dbReference type="InterPro" id="IPR023198">
    <property type="entry name" value="PGP-like_dom2"/>
</dbReference>
<dbReference type="PANTHER" id="PTHR18901:SF38">
    <property type="entry name" value="PSEUDOURIDINE-5'-PHOSPHATASE"/>
    <property type="match status" value="1"/>
</dbReference>
<proteinExistence type="predicted"/>
<evidence type="ECO:0000313" key="2">
    <source>
        <dbReference type="Proteomes" id="UP000612899"/>
    </source>
</evidence>
<dbReference type="InterPro" id="IPR023214">
    <property type="entry name" value="HAD_sf"/>
</dbReference>
<name>A0A8J3VIQ9_9ACTN</name>
<dbReference type="SFLD" id="SFLDS00003">
    <property type="entry name" value="Haloacid_Dehalogenase"/>
    <property type="match status" value="1"/>
</dbReference>
<accession>A0A8J3VIQ9</accession>
<protein>
    <submittedName>
        <fullName evidence="1">Haloacid dehalogenase</fullName>
    </submittedName>
</protein>
<dbReference type="SFLD" id="SFLDG01129">
    <property type="entry name" value="C1.5:_HAD__Beta-PGM__Phosphata"/>
    <property type="match status" value="1"/>
</dbReference>